<evidence type="ECO:0000256" key="2">
    <source>
        <dbReference type="ARBA" id="ARBA00022679"/>
    </source>
</evidence>
<protein>
    <recommendedName>
        <fullName evidence="9">Thiamine-phosphate synthase</fullName>
        <shortName evidence="9">TP synthase</shortName>
        <shortName evidence="9">TPS</shortName>
        <ecNumber evidence="9">2.5.1.3</ecNumber>
    </recommendedName>
    <alternativeName>
        <fullName evidence="9">Thiamine-phosphate pyrophosphorylase</fullName>
        <shortName evidence="9">TMP pyrophosphorylase</shortName>
        <shortName evidence="9">TMP-PPase</shortName>
    </alternativeName>
</protein>
<feature type="binding site" evidence="9">
    <location>
        <begin position="188"/>
        <end position="189"/>
    </location>
    <ligand>
        <name>2-[(2R,5Z)-2-carboxy-4-methylthiazol-5(2H)-ylidene]ethyl phosphate</name>
        <dbReference type="ChEBI" id="CHEBI:62899"/>
    </ligand>
</feature>
<keyword evidence="5 9" id="KW-0784">Thiamine biosynthesis</keyword>
<dbReference type="InterPro" id="IPR036206">
    <property type="entry name" value="ThiamineP_synth_sf"/>
</dbReference>
<feature type="binding site" evidence="9">
    <location>
        <begin position="41"/>
        <end position="45"/>
    </location>
    <ligand>
        <name>4-amino-2-methyl-5-(diphosphooxymethyl)pyrimidine</name>
        <dbReference type="ChEBI" id="CHEBI:57841"/>
    </ligand>
</feature>
<dbReference type="Proteomes" id="UP000742786">
    <property type="component" value="Unassembled WGS sequence"/>
</dbReference>
<evidence type="ECO:0000256" key="11">
    <source>
        <dbReference type="RuleBase" id="RU004253"/>
    </source>
</evidence>
<dbReference type="GO" id="GO:0009228">
    <property type="term" value="P:thiamine biosynthetic process"/>
    <property type="evidence" value="ECO:0007669"/>
    <property type="project" value="UniProtKB-KW"/>
</dbReference>
<feature type="domain" description="Thiamine phosphate synthase/TenI" evidence="12">
    <location>
        <begin position="12"/>
        <end position="190"/>
    </location>
</feature>
<feature type="binding site" evidence="9">
    <location>
        <position position="112"/>
    </location>
    <ligand>
        <name>4-amino-2-methyl-5-(diphosphooxymethyl)pyrimidine</name>
        <dbReference type="ChEBI" id="CHEBI:57841"/>
    </ligand>
</feature>
<keyword evidence="14" id="KW-1185">Reference proteome</keyword>
<comment type="catalytic activity">
    <reaction evidence="6 9 10">
        <text>4-methyl-5-(2-phosphooxyethyl)-thiazole + 4-amino-2-methyl-5-(diphosphooxymethyl)pyrimidine + H(+) = thiamine phosphate + diphosphate</text>
        <dbReference type="Rhea" id="RHEA:22328"/>
        <dbReference type="ChEBI" id="CHEBI:15378"/>
        <dbReference type="ChEBI" id="CHEBI:33019"/>
        <dbReference type="ChEBI" id="CHEBI:37575"/>
        <dbReference type="ChEBI" id="CHEBI:57841"/>
        <dbReference type="ChEBI" id="CHEBI:58296"/>
        <dbReference type="EC" id="2.5.1.3"/>
    </reaction>
</comment>
<organism evidence="13 14">
    <name type="scientific">Georgfuchsia toluolica</name>
    <dbReference type="NCBI Taxonomy" id="424218"/>
    <lineage>
        <taxon>Bacteria</taxon>
        <taxon>Pseudomonadati</taxon>
        <taxon>Pseudomonadota</taxon>
        <taxon>Betaproteobacteria</taxon>
        <taxon>Nitrosomonadales</taxon>
        <taxon>Sterolibacteriaceae</taxon>
        <taxon>Georgfuchsia</taxon>
    </lineage>
</organism>
<evidence type="ECO:0000256" key="1">
    <source>
        <dbReference type="ARBA" id="ARBA00005165"/>
    </source>
</evidence>
<feature type="binding site" evidence="9">
    <location>
        <position position="93"/>
    </location>
    <ligand>
        <name>Mg(2+)</name>
        <dbReference type="ChEBI" id="CHEBI:18420"/>
    </ligand>
</feature>
<dbReference type="EC" id="2.5.1.3" evidence="9"/>
<comment type="cofactor">
    <cofactor evidence="9">
        <name>Mg(2+)</name>
        <dbReference type="ChEBI" id="CHEBI:18420"/>
    </cofactor>
    <text evidence="9">Binds 1 Mg(2+) ion per subunit.</text>
</comment>
<evidence type="ECO:0000256" key="5">
    <source>
        <dbReference type="ARBA" id="ARBA00022977"/>
    </source>
</evidence>
<evidence type="ECO:0000259" key="12">
    <source>
        <dbReference type="Pfam" id="PF02581"/>
    </source>
</evidence>
<dbReference type="RefSeq" id="WP_220636930.1">
    <property type="nucleotide sequence ID" value="NZ_CAJQUM010000001.1"/>
</dbReference>
<comment type="catalytic activity">
    <reaction evidence="7 9 10">
        <text>2-(2-carboxy-4-methylthiazol-5-yl)ethyl phosphate + 4-amino-2-methyl-5-(diphosphooxymethyl)pyrimidine + 2 H(+) = thiamine phosphate + CO2 + diphosphate</text>
        <dbReference type="Rhea" id="RHEA:47848"/>
        <dbReference type="ChEBI" id="CHEBI:15378"/>
        <dbReference type="ChEBI" id="CHEBI:16526"/>
        <dbReference type="ChEBI" id="CHEBI:33019"/>
        <dbReference type="ChEBI" id="CHEBI:37575"/>
        <dbReference type="ChEBI" id="CHEBI:57841"/>
        <dbReference type="ChEBI" id="CHEBI:62890"/>
        <dbReference type="EC" id="2.5.1.3"/>
    </reaction>
</comment>
<dbReference type="GO" id="GO:0004789">
    <property type="term" value="F:thiamine-phosphate diphosphorylase activity"/>
    <property type="evidence" value="ECO:0007669"/>
    <property type="project" value="UniProtKB-UniRule"/>
</dbReference>
<reference evidence="13" key="1">
    <citation type="submission" date="2021-04" db="EMBL/GenBank/DDBJ databases">
        <authorList>
            <person name="Hornung B."/>
        </authorList>
    </citation>
    <scope>NUCLEOTIDE SEQUENCE</scope>
    <source>
        <strain evidence="13">G5G6</strain>
    </source>
</reference>
<comment type="pathway">
    <text evidence="1 9 11">Cofactor biosynthesis; thiamine diphosphate biosynthesis; thiamine phosphate from 4-amino-2-methyl-5-diphosphomethylpyrimidine and 4-methyl-5-(2-phosphoethyl)-thiazole: step 1/1.</text>
</comment>
<comment type="similarity">
    <text evidence="9 10">Belongs to the thiamine-phosphate synthase family.</text>
</comment>
<dbReference type="PANTHER" id="PTHR20857:SF15">
    <property type="entry name" value="THIAMINE-PHOSPHATE SYNTHASE"/>
    <property type="match status" value="1"/>
</dbReference>
<evidence type="ECO:0000256" key="10">
    <source>
        <dbReference type="RuleBase" id="RU003826"/>
    </source>
</evidence>
<keyword evidence="3 9" id="KW-0479">Metal-binding</keyword>
<name>A0A916J5Y7_9PROT</name>
<gene>
    <name evidence="9 13" type="primary">thiE</name>
    <name evidence="13" type="ORF">GTOL_13042</name>
</gene>
<dbReference type="Gene3D" id="3.20.20.70">
    <property type="entry name" value="Aldolase class I"/>
    <property type="match status" value="1"/>
</dbReference>
<dbReference type="SUPFAM" id="SSF51391">
    <property type="entry name" value="Thiamin phosphate synthase"/>
    <property type="match status" value="1"/>
</dbReference>
<dbReference type="GO" id="GO:0009229">
    <property type="term" value="P:thiamine diphosphate biosynthetic process"/>
    <property type="evidence" value="ECO:0007669"/>
    <property type="project" value="UniProtKB-UniRule"/>
</dbReference>
<dbReference type="GO" id="GO:0000287">
    <property type="term" value="F:magnesium ion binding"/>
    <property type="evidence" value="ECO:0007669"/>
    <property type="project" value="UniProtKB-UniRule"/>
</dbReference>
<keyword evidence="2 9" id="KW-0808">Transferase</keyword>
<dbReference type="InterPro" id="IPR022998">
    <property type="entry name" value="ThiamineP_synth_TenI"/>
</dbReference>
<evidence type="ECO:0000256" key="4">
    <source>
        <dbReference type="ARBA" id="ARBA00022842"/>
    </source>
</evidence>
<evidence type="ECO:0000256" key="8">
    <source>
        <dbReference type="ARBA" id="ARBA00047883"/>
    </source>
</evidence>
<evidence type="ECO:0000256" key="7">
    <source>
        <dbReference type="ARBA" id="ARBA00047851"/>
    </source>
</evidence>
<feature type="binding site" evidence="9">
    <location>
        <position position="73"/>
    </location>
    <ligand>
        <name>4-amino-2-methyl-5-(diphosphooxymethyl)pyrimidine</name>
        <dbReference type="ChEBI" id="CHEBI:57841"/>
    </ligand>
</feature>
<evidence type="ECO:0000313" key="14">
    <source>
        <dbReference type="Proteomes" id="UP000742786"/>
    </source>
</evidence>
<feature type="binding site" evidence="9">
    <location>
        <position position="168"/>
    </location>
    <ligand>
        <name>2-[(2R,5Z)-2-carboxy-4-methylthiazol-5(2H)-ylidene]ethyl phosphate</name>
        <dbReference type="ChEBI" id="CHEBI:62899"/>
    </ligand>
</feature>
<evidence type="ECO:0000256" key="6">
    <source>
        <dbReference type="ARBA" id="ARBA00047334"/>
    </source>
</evidence>
<dbReference type="HAMAP" id="MF_00097">
    <property type="entry name" value="TMP_synthase"/>
    <property type="match status" value="1"/>
</dbReference>
<comment type="caution">
    <text evidence="9">Lacks conserved residue(s) required for the propagation of feature annotation.</text>
</comment>
<comment type="catalytic activity">
    <reaction evidence="8 9 10">
        <text>2-[(2R,5Z)-2-carboxy-4-methylthiazol-5(2H)-ylidene]ethyl phosphate + 4-amino-2-methyl-5-(diphosphooxymethyl)pyrimidine + 2 H(+) = thiamine phosphate + CO2 + diphosphate</text>
        <dbReference type="Rhea" id="RHEA:47844"/>
        <dbReference type="ChEBI" id="CHEBI:15378"/>
        <dbReference type="ChEBI" id="CHEBI:16526"/>
        <dbReference type="ChEBI" id="CHEBI:33019"/>
        <dbReference type="ChEBI" id="CHEBI:37575"/>
        <dbReference type="ChEBI" id="CHEBI:57841"/>
        <dbReference type="ChEBI" id="CHEBI:62899"/>
        <dbReference type="EC" id="2.5.1.3"/>
    </reaction>
</comment>
<evidence type="ECO:0000256" key="9">
    <source>
        <dbReference type="HAMAP-Rule" id="MF_00097"/>
    </source>
</evidence>
<dbReference type="InterPro" id="IPR013785">
    <property type="entry name" value="Aldolase_TIM"/>
</dbReference>
<proteinExistence type="inferred from homology"/>
<dbReference type="PANTHER" id="PTHR20857">
    <property type="entry name" value="THIAMINE-PHOSPHATE PYROPHOSPHORYLASE"/>
    <property type="match status" value="1"/>
</dbReference>
<dbReference type="GO" id="GO:0005737">
    <property type="term" value="C:cytoplasm"/>
    <property type="evidence" value="ECO:0007669"/>
    <property type="project" value="TreeGrafter"/>
</dbReference>
<evidence type="ECO:0000313" key="13">
    <source>
        <dbReference type="EMBL" id="CAG4885159.1"/>
    </source>
</evidence>
<dbReference type="CDD" id="cd00564">
    <property type="entry name" value="TMP_TenI"/>
    <property type="match status" value="1"/>
</dbReference>
<feature type="binding site" evidence="9">
    <location>
        <position position="74"/>
    </location>
    <ligand>
        <name>Mg(2+)</name>
        <dbReference type="ChEBI" id="CHEBI:18420"/>
    </ligand>
</feature>
<comment type="caution">
    <text evidence="13">The sequence shown here is derived from an EMBL/GenBank/DDBJ whole genome shotgun (WGS) entry which is preliminary data.</text>
</comment>
<keyword evidence="4 9" id="KW-0460">Magnesium</keyword>
<evidence type="ECO:0000256" key="3">
    <source>
        <dbReference type="ARBA" id="ARBA00022723"/>
    </source>
</evidence>
<dbReference type="EMBL" id="CAJQUM010000001">
    <property type="protein sequence ID" value="CAG4885159.1"/>
    <property type="molecule type" value="Genomic_DNA"/>
</dbReference>
<accession>A0A916J5Y7</accession>
<sequence length="208" mass="21710">MSAEVRDQLRGLYAVTPDDYLLPRLSAMVGAALQGGVKLVQYRNKTAAPPLRRAQAAELLRICRAAGARLIVNDDLALALEIGADGVHLGRDDGDPVATRSSLGPDKILGVSCYNELSRAEAAAAAGADYLAFGAVFASHTRPDAVNAPLSLLTEAKRFGLPLAAIGGITLGTAGSVIEAGADMLAVITDLFDTMNIATRATEYQDLF</sequence>
<dbReference type="InterPro" id="IPR034291">
    <property type="entry name" value="TMP_synthase"/>
</dbReference>
<dbReference type="NCBIfam" id="TIGR00693">
    <property type="entry name" value="thiE"/>
    <property type="match status" value="1"/>
</dbReference>
<dbReference type="AlphaFoldDB" id="A0A916J5Y7"/>
<dbReference type="Pfam" id="PF02581">
    <property type="entry name" value="TMP-TENI"/>
    <property type="match status" value="1"/>
</dbReference>
<comment type="function">
    <text evidence="9">Condenses 4-methyl-5-(beta-hydroxyethyl)thiazole monophosphate (THZ-P) and 2-methyl-4-amino-5-hydroxymethyl pyrimidine pyrophosphate (HMP-PP) to form thiamine monophosphate (TMP).</text>
</comment>
<feature type="binding site" evidence="9">
    <location>
        <begin position="139"/>
        <end position="141"/>
    </location>
    <ligand>
        <name>2-[(2R,5Z)-2-carboxy-4-methylthiazol-5(2H)-ylidene]ethyl phosphate</name>
        <dbReference type="ChEBI" id="CHEBI:62899"/>
    </ligand>
</feature>